<dbReference type="AlphaFoldDB" id="A0AAN2FHA4"/>
<evidence type="ECO:0000313" key="2">
    <source>
        <dbReference type="Proteomes" id="UP001158961"/>
    </source>
</evidence>
<keyword evidence="1" id="KW-0614">Plasmid</keyword>
<dbReference type="NCBIfam" id="NF041531">
    <property type="entry name" value="HrpV"/>
    <property type="match status" value="1"/>
</dbReference>
<proteinExistence type="predicted"/>
<dbReference type="RefSeq" id="WP_031590811.1">
    <property type="nucleotide sequence ID" value="NZ_JNVA01000006.1"/>
</dbReference>
<dbReference type="InterPro" id="IPR048206">
    <property type="entry name" value="HrpV-like"/>
</dbReference>
<protein>
    <submittedName>
        <fullName evidence="1">HrpV protein (Hrp cluster)</fullName>
    </submittedName>
</protein>
<accession>A0AAN2FHA4</accession>
<dbReference type="EMBL" id="OW970317">
    <property type="protein sequence ID" value="CAH6374115.1"/>
    <property type="molecule type" value="Genomic_DNA"/>
</dbReference>
<gene>
    <name evidence="1" type="ORF">DAPPPG734_23675</name>
</gene>
<name>A0AAN2FHA4_ENTAG</name>
<evidence type="ECO:0000313" key="1">
    <source>
        <dbReference type="EMBL" id="CAH6374115.1"/>
    </source>
</evidence>
<organism evidence="1 2">
    <name type="scientific">Enterobacter agglomerans</name>
    <name type="common">Erwinia herbicola</name>
    <name type="synonym">Pantoea agglomerans</name>
    <dbReference type="NCBI Taxonomy" id="549"/>
    <lineage>
        <taxon>Bacteria</taxon>
        <taxon>Pseudomonadati</taxon>
        <taxon>Pseudomonadota</taxon>
        <taxon>Gammaproteobacteria</taxon>
        <taxon>Enterobacterales</taxon>
        <taxon>Erwiniaceae</taxon>
        <taxon>Pantoea</taxon>
        <taxon>Pantoea agglomerans group</taxon>
    </lineage>
</organism>
<geneLocation type="plasmid" evidence="1 2">
    <name>P2</name>
</geneLocation>
<sequence length="118" mass="13231">MSNSCPQVDSLSALLSLLQAGQSCRWPVMQGAELLVLCSEHGREAMLTLQPAYPLPGLFLRLLRRRSLYPERYDGCYLCLNAEQELCCWRQISEEPADDKQQVAPLFCLAGIELTELG</sequence>
<dbReference type="Proteomes" id="UP001158961">
    <property type="component" value="Plasmid P2"/>
</dbReference>
<reference evidence="1" key="1">
    <citation type="submission" date="2022-05" db="EMBL/GenBank/DDBJ databases">
        <authorList>
            <person name="Pothier F. J."/>
        </authorList>
    </citation>
    <scope>NUCLEOTIDE SEQUENCE</scope>
    <source>
        <strain evidence="1">DAPP-PG734</strain>
        <plasmid evidence="1">P2</plasmid>
    </source>
</reference>